<dbReference type="EMBL" id="JAGQLK010000063">
    <property type="protein sequence ID" value="MCA9383388.1"/>
    <property type="molecule type" value="Genomic_DNA"/>
</dbReference>
<proteinExistence type="predicted"/>
<evidence type="ECO:0000313" key="3">
    <source>
        <dbReference type="Proteomes" id="UP000783287"/>
    </source>
</evidence>
<organism evidence="2 3">
    <name type="scientific">Candidatus Dojkabacteria bacterium</name>
    <dbReference type="NCBI Taxonomy" id="2099670"/>
    <lineage>
        <taxon>Bacteria</taxon>
        <taxon>Candidatus Dojkabacteria</taxon>
    </lineage>
</organism>
<protein>
    <submittedName>
        <fullName evidence="2">DUF998 domain-containing protein</fullName>
    </submittedName>
</protein>
<keyword evidence="1" id="KW-1133">Transmembrane helix</keyword>
<dbReference type="InterPro" id="IPR009339">
    <property type="entry name" value="DUF998"/>
</dbReference>
<feature type="transmembrane region" description="Helical" evidence="1">
    <location>
        <begin position="139"/>
        <end position="159"/>
    </location>
</feature>
<comment type="caution">
    <text evidence="2">The sequence shown here is derived from an EMBL/GenBank/DDBJ whole genome shotgun (WGS) entry which is preliminary data.</text>
</comment>
<evidence type="ECO:0000313" key="2">
    <source>
        <dbReference type="EMBL" id="MCA9383388.1"/>
    </source>
</evidence>
<reference evidence="2" key="1">
    <citation type="submission" date="2020-04" db="EMBL/GenBank/DDBJ databases">
        <authorList>
            <person name="Zhang T."/>
        </authorList>
    </citation>
    <scope>NUCLEOTIDE SEQUENCE</scope>
    <source>
        <strain evidence="2">HKST-UBA14</strain>
    </source>
</reference>
<sequence>MRNLKPLLIVFIVMTLVVFILPFFSAEGYSIITNTTSQLGAQLTRNAWIMNLVFASLAIATVIDVLPVVRKYPLHLALLFCFGISLFMTAIFRHAPIDETLAFNSQHDYLHSIFATITGFSFSFLAIAAAFIDSPKRDRIIAFSIGMLSTLLSLLFFVLPNQAGIWQRIIFLSSFAWLIYFSREKD</sequence>
<name>A0A955L675_9BACT</name>
<feature type="transmembrane region" description="Helical" evidence="1">
    <location>
        <begin position="109"/>
        <end position="132"/>
    </location>
</feature>
<feature type="transmembrane region" description="Helical" evidence="1">
    <location>
        <begin position="46"/>
        <end position="69"/>
    </location>
</feature>
<feature type="transmembrane region" description="Helical" evidence="1">
    <location>
        <begin position="76"/>
        <end position="97"/>
    </location>
</feature>
<feature type="transmembrane region" description="Helical" evidence="1">
    <location>
        <begin position="7"/>
        <end position="26"/>
    </location>
</feature>
<accession>A0A955L675</accession>
<evidence type="ECO:0000256" key="1">
    <source>
        <dbReference type="SAM" id="Phobius"/>
    </source>
</evidence>
<gene>
    <name evidence="2" type="ORF">KC909_03420</name>
</gene>
<dbReference type="Proteomes" id="UP000783287">
    <property type="component" value="Unassembled WGS sequence"/>
</dbReference>
<feature type="transmembrane region" description="Helical" evidence="1">
    <location>
        <begin position="165"/>
        <end position="182"/>
    </location>
</feature>
<dbReference type="Pfam" id="PF06197">
    <property type="entry name" value="DUF998"/>
    <property type="match status" value="1"/>
</dbReference>
<keyword evidence="1" id="KW-0472">Membrane</keyword>
<keyword evidence="1" id="KW-0812">Transmembrane</keyword>
<reference evidence="2" key="2">
    <citation type="journal article" date="2021" name="Microbiome">
        <title>Successional dynamics and alternative stable states in a saline activated sludge microbial community over 9 years.</title>
        <authorList>
            <person name="Wang Y."/>
            <person name="Ye J."/>
            <person name="Ju F."/>
            <person name="Liu L."/>
            <person name="Boyd J.A."/>
            <person name="Deng Y."/>
            <person name="Parks D.H."/>
            <person name="Jiang X."/>
            <person name="Yin X."/>
            <person name="Woodcroft B.J."/>
            <person name="Tyson G.W."/>
            <person name="Hugenholtz P."/>
            <person name="Polz M.F."/>
            <person name="Zhang T."/>
        </authorList>
    </citation>
    <scope>NUCLEOTIDE SEQUENCE</scope>
    <source>
        <strain evidence="2">HKST-UBA14</strain>
    </source>
</reference>
<dbReference type="AlphaFoldDB" id="A0A955L675"/>